<dbReference type="AlphaFoldDB" id="A0AAP0KM80"/>
<dbReference type="EMBL" id="JBBNAE010000001">
    <property type="protein sequence ID" value="KAK9153944.1"/>
    <property type="molecule type" value="Genomic_DNA"/>
</dbReference>
<organism evidence="2 3">
    <name type="scientific">Stephania japonica</name>
    <dbReference type="NCBI Taxonomy" id="461633"/>
    <lineage>
        <taxon>Eukaryota</taxon>
        <taxon>Viridiplantae</taxon>
        <taxon>Streptophyta</taxon>
        <taxon>Embryophyta</taxon>
        <taxon>Tracheophyta</taxon>
        <taxon>Spermatophyta</taxon>
        <taxon>Magnoliopsida</taxon>
        <taxon>Ranunculales</taxon>
        <taxon>Menispermaceae</taxon>
        <taxon>Menispermoideae</taxon>
        <taxon>Cissampelideae</taxon>
        <taxon>Stephania</taxon>
    </lineage>
</organism>
<evidence type="ECO:0000313" key="3">
    <source>
        <dbReference type="Proteomes" id="UP001417504"/>
    </source>
</evidence>
<accession>A0AAP0KM80</accession>
<feature type="compositionally biased region" description="Polar residues" evidence="1">
    <location>
        <begin position="61"/>
        <end position="78"/>
    </location>
</feature>
<evidence type="ECO:0000256" key="1">
    <source>
        <dbReference type="SAM" id="MobiDB-lite"/>
    </source>
</evidence>
<keyword evidence="3" id="KW-1185">Reference proteome</keyword>
<evidence type="ECO:0000313" key="2">
    <source>
        <dbReference type="EMBL" id="KAK9153944.1"/>
    </source>
</evidence>
<protein>
    <submittedName>
        <fullName evidence="2">Uncharacterized protein</fullName>
    </submittedName>
</protein>
<name>A0AAP0KM80_9MAGN</name>
<reference evidence="2 3" key="1">
    <citation type="submission" date="2024-01" db="EMBL/GenBank/DDBJ databases">
        <title>Genome assemblies of Stephania.</title>
        <authorList>
            <person name="Yang L."/>
        </authorList>
    </citation>
    <scope>NUCLEOTIDE SEQUENCE [LARGE SCALE GENOMIC DNA]</scope>
    <source>
        <strain evidence="2">QJT</strain>
        <tissue evidence="2">Leaf</tissue>
    </source>
</reference>
<sequence>MGEKQVWKSQTYASRRHLSGVGTMTHNFCVISWNDSPLVLLERRLRETHFIFYEHYKIHTRSGSKSQGKAGQEISSQEDSAKKNKATVPLTYE</sequence>
<feature type="region of interest" description="Disordered" evidence="1">
    <location>
        <begin position="60"/>
        <end position="93"/>
    </location>
</feature>
<comment type="caution">
    <text evidence="2">The sequence shown here is derived from an EMBL/GenBank/DDBJ whole genome shotgun (WGS) entry which is preliminary data.</text>
</comment>
<dbReference type="Proteomes" id="UP001417504">
    <property type="component" value="Unassembled WGS sequence"/>
</dbReference>
<gene>
    <name evidence="2" type="ORF">Sjap_001424</name>
</gene>
<proteinExistence type="predicted"/>